<dbReference type="EMBL" id="HBIP01017326">
    <property type="protein sequence ID" value="CAE0495122.1"/>
    <property type="molecule type" value="Transcribed_RNA"/>
</dbReference>
<gene>
    <name evidence="1" type="ORF">DTER00134_LOCUS10195</name>
</gene>
<accession>A0A7S3QW87</accession>
<evidence type="ECO:0000313" key="1">
    <source>
        <dbReference type="EMBL" id="CAE0495122.1"/>
    </source>
</evidence>
<dbReference type="AlphaFoldDB" id="A0A7S3QW87"/>
<name>A0A7S3QW87_DUNTE</name>
<reference evidence="1" key="1">
    <citation type="submission" date="2021-01" db="EMBL/GenBank/DDBJ databases">
        <authorList>
            <person name="Corre E."/>
            <person name="Pelletier E."/>
            <person name="Niang G."/>
            <person name="Scheremetjew M."/>
            <person name="Finn R."/>
            <person name="Kale V."/>
            <person name="Holt S."/>
            <person name="Cochrane G."/>
            <person name="Meng A."/>
            <person name="Brown T."/>
            <person name="Cohen L."/>
        </authorList>
    </citation>
    <scope>NUCLEOTIDE SEQUENCE</scope>
    <source>
        <strain evidence="1">CCMP1320</strain>
    </source>
</reference>
<organism evidence="1">
    <name type="scientific">Dunaliella tertiolecta</name>
    <name type="common">Green alga</name>
    <dbReference type="NCBI Taxonomy" id="3047"/>
    <lineage>
        <taxon>Eukaryota</taxon>
        <taxon>Viridiplantae</taxon>
        <taxon>Chlorophyta</taxon>
        <taxon>core chlorophytes</taxon>
        <taxon>Chlorophyceae</taxon>
        <taxon>CS clade</taxon>
        <taxon>Chlamydomonadales</taxon>
        <taxon>Dunaliellaceae</taxon>
        <taxon>Dunaliella</taxon>
    </lineage>
</organism>
<sequence>MLRALCRRGLTAGLSTIPHRVRSMVSRKGSAQDLMELWGEMLEQAQKATVVGAQDENNMSEGRSRAASRARSLIRESAMYIPQGDIPQKVHASLVQCYYRLPSMAAKIWFCQLLADELGTQRRSCMMDICGKYTVAT</sequence>
<protein>
    <submittedName>
        <fullName evidence="1">Uncharacterized protein</fullName>
    </submittedName>
</protein>
<proteinExistence type="predicted"/>